<keyword evidence="2" id="KW-1185">Reference proteome</keyword>
<sequence>MDGMGGSLDIGRTVIGLQKIEICGTLCEKIR</sequence>
<organism evidence="1 2">
    <name type="scientific">Allacma fusca</name>
    <dbReference type="NCBI Taxonomy" id="39272"/>
    <lineage>
        <taxon>Eukaryota</taxon>
        <taxon>Metazoa</taxon>
        <taxon>Ecdysozoa</taxon>
        <taxon>Arthropoda</taxon>
        <taxon>Hexapoda</taxon>
        <taxon>Collembola</taxon>
        <taxon>Symphypleona</taxon>
        <taxon>Sminthuridae</taxon>
        <taxon>Allacma</taxon>
    </lineage>
</organism>
<comment type="caution">
    <text evidence="1">The sequence shown here is derived from an EMBL/GenBank/DDBJ whole genome shotgun (WGS) entry which is preliminary data.</text>
</comment>
<proteinExistence type="predicted"/>
<gene>
    <name evidence="1" type="ORF">AFUS01_LOCUS10203</name>
</gene>
<reference evidence="1" key="1">
    <citation type="submission" date="2021-06" db="EMBL/GenBank/DDBJ databases">
        <authorList>
            <person name="Hodson N. C."/>
            <person name="Mongue J. A."/>
            <person name="Jaron S. K."/>
        </authorList>
    </citation>
    <scope>NUCLEOTIDE SEQUENCE</scope>
</reference>
<feature type="non-terminal residue" evidence="1">
    <location>
        <position position="1"/>
    </location>
</feature>
<protein>
    <submittedName>
        <fullName evidence="1">Uncharacterized protein</fullName>
    </submittedName>
</protein>
<dbReference type="AlphaFoldDB" id="A0A8J2JIQ3"/>
<name>A0A8J2JIQ3_9HEXA</name>
<evidence type="ECO:0000313" key="1">
    <source>
        <dbReference type="EMBL" id="CAG7720951.1"/>
    </source>
</evidence>
<accession>A0A8J2JIQ3</accession>
<dbReference type="Proteomes" id="UP000708208">
    <property type="component" value="Unassembled WGS sequence"/>
</dbReference>
<evidence type="ECO:0000313" key="2">
    <source>
        <dbReference type="Proteomes" id="UP000708208"/>
    </source>
</evidence>
<dbReference type="EMBL" id="CAJVCH010075534">
    <property type="protein sequence ID" value="CAG7720951.1"/>
    <property type="molecule type" value="Genomic_DNA"/>
</dbReference>